<dbReference type="PANTHER" id="PTHR12277">
    <property type="entry name" value="ALPHA/BETA HYDROLASE DOMAIN-CONTAINING PROTEIN"/>
    <property type="match status" value="1"/>
</dbReference>
<keyword evidence="3" id="KW-1185">Reference proteome</keyword>
<proteinExistence type="predicted"/>
<dbReference type="InterPro" id="IPR029058">
    <property type="entry name" value="AB_hydrolase_fold"/>
</dbReference>
<dbReference type="SUPFAM" id="SSF53474">
    <property type="entry name" value="alpha/beta-Hydrolases"/>
    <property type="match status" value="1"/>
</dbReference>
<evidence type="ECO:0000313" key="3">
    <source>
        <dbReference type="Proteomes" id="UP000738517"/>
    </source>
</evidence>
<comment type="caution">
    <text evidence="2">The sequence shown here is derived from an EMBL/GenBank/DDBJ whole genome shotgun (WGS) entry which is preliminary data.</text>
</comment>
<protein>
    <submittedName>
        <fullName evidence="2">Alpha/beta hydrolase</fullName>
    </submittedName>
</protein>
<sequence>MQLFKPEKLLVYFVFVLLLSGCESLFFWPSKKMVPSPEYFNFTKQDRFFTSEDGTIIHSWLLPTSKEKRGTIFFLHGNAQNLSYHVANVYWLIDKGWDIVIIDYRGYGRSAGKPNFNAVQKDALAGYHALLTQHSDKLPIIVWGQSLGAAVAINLAANLPPEDLPQGLIIDSGFSSQRKIMQETLGKSWITWLFQYPLSWSVTTEYSPDEAIVKIKDIPLLFVHSANDPLISSSHAETLFELANTPKQLWISKQQGHITIWNNEEWRERLSCQLSNWPMLLPVEDACKPQNFDPAHKQQYYFSDIN</sequence>
<dbReference type="PANTHER" id="PTHR12277:SF81">
    <property type="entry name" value="PROTEIN ABHD13"/>
    <property type="match status" value="1"/>
</dbReference>
<dbReference type="RefSeq" id="WP_160648320.1">
    <property type="nucleotide sequence ID" value="NZ_RSEJ01000001.1"/>
</dbReference>
<dbReference type="GO" id="GO:0016787">
    <property type="term" value="F:hydrolase activity"/>
    <property type="evidence" value="ECO:0007669"/>
    <property type="project" value="UniProtKB-KW"/>
</dbReference>
<accession>A0ABW9YC03</accession>
<reference evidence="2 3" key="1">
    <citation type="journal article" date="2017" name="Int. J. Syst. Evol. Microbiol.">
        <title>Photobacterium alginatilyticum sp. nov., a marine bacterium isolated from bottom seawater.</title>
        <authorList>
            <person name="Wang X."/>
            <person name="Wang Y."/>
            <person name="Yang X."/>
            <person name="Sun H."/>
            <person name="Li B."/>
            <person name="Zhang X.H."/>
        </authorList>
    </citation>
    <scope>NUCLEOTIDE SEQUENCE [LARGE SCALE GENOMIC DNA]</scope>
    <source>
        <strain evidence="2 3">P03D4</strain>
    </source>
</reference>
<dbReference type="Pfam" id="PF12146">
    <property type="entry name" value="Hydrolase_4"/>
    <property type="match status" value="1"/>
</dbReference>
<organism evidence="2 3">
    <name type="scientific">Photobacterium alginatilyticum</name>
    <dbReference type="NCBI Taxonomy" id="1775171"/>
    <lineage>
        <taxon>Bacteria</taxon>
        <taxon>Pseudomonadati</taxon>
        <taxon>Pseudomonadota</taxon>
        <taxon>Gammaproteobacteria</taxon>
        <taxon>Vibrionales</taxon>
        <taxon>Vibrionaceae</taxon>
        <taxon>Photobacterium</taxon>
    </lineage>
</organism>
<feature type="domain" description="Serine aminopeptidase S33" evidence="1">
    <location>
        <begin position="67"/>
        <end position="185"/>
    </location>
</feature>
<dbReference type="Proteomes" id="UP000738517">
    <property type="component" value="Unassembled WGS sequence"/>
</dbReference>
<dbReference type="InterPro" id="IPR022742">
    <property type="entry name" value="Hydrolase_4"/>
</dbReference>
<gene>
    <name evidence="2" type="ORF">EIZ48_01315</name>
</gene>
<dbReference type="PROSITE" id="PS51257">
    <property type="entry name" value="PROKAR_LIPOPROTEIN"/>
    <property type="match status" value="1"/>
</dbReference>
<dbReference type="EMBL" id="RSEJ01000001">
    <property type="protein sequence ID" value="NBI51212.1"/>
    <property type="molecule type" value="Genomic_DNA"/>
</dbReference>
<keyword evidence="2" id="KW-0378">Hydrolase</keyword>
<evidence type="ECO:0000313" key="2">
    <source>
        <dbReference type="EMBL" id="NBI51212.1"/>
    </source>
</evidence>
<dbReference type="Gene3D" id="3.40.50.1820">
    <property type="entry name" value="alpha/beta hydrolase"/>
    <property type="match status" value="1"/>
</dbReference>
<name>A0ABW9YC03_9GAMM</name>
<evidence type="ECO:0000259" key="1">
    <source>
        <dbReference type="Pfam" id="PF12146"/>
    </source>
</evidence>